<evidence type="ECO:0000313" key="3">
    <source>
        <dbReference type="EMBL" id="RCU42785.1"/>
    </source>
</evidence>
<comment type="caution">
    <text evidence="3">The sequence shown here is derived from an EMBL/GenBank/DDBJ whole genome shotgun (WGS) entry which is preliminary data.</text>
</comment>
<gene>
    <name evidence="3" type="ORF">DQ356_08220</name>
</gene>
<dbReference type="Proteomes" id="UP000252172">
    <property type="component" value="Unassembled WGS sequence"/>
</dbReference>
<dbReference type="SUPFAM" id="SSF56925">
    <property type="entry name" value="OMPA-like"/>
    <property type="match status" value="1"/>
</dbReference>
<name>A0A368MZM8_9FLAO</name>
<evidence type="ECO:0000256" key="1">
    <source>
        <dbReference type="ARBA" id="ARBA00022729"/>
    </source>
</evidence>
<proteinExistence type="predicted"/>
<dbReference type="InterPro" id="IPR027385">
    <property type="entry name" value="Beta-barrel_OMP"/>
</dbReference>
<dbReference type="Pfam" id="PF13505">
    <property type="entry name" value="OMP_b-brl"/>
    <property type="match status" value="1"/>
</dbReference>
<keyword evidence="1" id="KW-0732">Signal</keyword>
<evidence type="ECO:0000259" key="2">
    <source>
        <dbReference type="Pfam" id="PF13505"/>
    </source>
</evidence>
<protein>
    <submittedName>
        <fullName evidence="3">Porin family protein</fullName>
    </submittedName>
</protein>
<dbReference type="Gene3D" id="2.40.160.20">
    <property type="match status" value="1"/>
</dbReference>
<dbReference type="AlphaFoldDB" id="A0A368MZM8"/>
<sequence length="238" mass="25784">MAEISGIPESSLKWINRFKSKITKLLNLFSMKKLLFMSAVVAFSTAHAQSAGLEGTTYITGQAMVSTSKDNNTGATATEFSVVPMMGHFITPTIVIGAGLGYQGSTMSIDTDMLGFPASAKLTSSAFVVMPFVRKYWDLGTKLYIFGQLDVPLEFGTVKTEANAAPLGSFSSEDNYTAYGINIRPGLDYMINNNWTVEATIGAIGYNSVNPKDGESMDNFTFGVNLNQVTFGVKYLFK</sequence>
<evidence type="ECO:0000313" key="4">
    <source>
        <dbReference type="Proteomes" id="UP000252172"/>
    </source>
</evidence>
<dbReference type="InterPro" id="IPR011250">
    <property type="entry name" value="OMP/PagP_B-barrel"/>
</dbReference>
<dbReference type="OrthoDB" id="945117at2"/>
<organism evidence="3 4">
    <name type="scientific">Chryseobacterium lacus</name>
    <dbReference type="NCBI Taxonomy" id="2058346"/>
    <lineage>
        <taxon>Bacteria</taxon>
        <taxon>Pseudomonadati</taxon>
        <taxon>Bacteroidota</taxon>
        <taxon>Flavobacteriia</taxon>
        <taxon>Flavobacteriales</taxon>
        <taxon>Weeksellaceae</taxon>
        <taxon>Chryseobacterium group</taxon>
        <taxon>Chryseobacterium</taxon>
    </lineage>
</organism>
<keyword evidence="4" id="KW-1185">Reference proteome</keyword>
<reference evidence="3 4" key="1">
    <citation type="submission" date="2018-07" db="EMBL/GenBank/DDBJ databases">
        <title>Chryseobacterium lacus sp. nov., isolated from lake water.</title>
        <authorList>
            <person name="Li C.-M."/>
        </authorList>
    </citation>
    <scope>NUCLEOTIDE SEQUENCE [LARGE SCALE GENOMIC DNA]</scope>
    <source>
        <strain evidence="3 4">YLOS41</strain>
    </source>
</reference>
<dbReference type="EMBL" id="QPIE01000005">
    <property type="protein sequence ID" value="RCU42785.1"/>
    <property type="molecule type" value="Genomic_DNA"/>
</dbReference>
<feature type="domain" description="Outer membrane protein beta-barrel" evidence="2">
    <location>
        <begin position="38"/>
        <end position="226"/>
    </location>
</feature>
<accession>A0A368MZM8</accession>